<dbReference type="SUPFAM" id="SSF51445">
    <property type="entry name" value="(Trans)glycosidases"/>
    <property type="match status" value="1"/>
</dbReference>
<dbReference type="GO" id="GO:0016161">
    <property type="term" value="F:beta-amylase activity"/>
    <property type="evidence" value="ECO:0007669"/>
    <property type="project" value="UniProtKB-EC"/>
</dbReference>
<evidence type="ECO:0000313" key="7">
    <source>
        <dbReference type="Proteomes" id="UP000734854"/>
    </source>
</evidence>
<dbReference type="EMBL" id="JACMSC010000018">
    <property type="protein sequence ID" value="KAG6476308.1"/>
    <property type="molecule type" value="Genomic_DNA"/>
</dbReference>
<dbReference type="PANTHER" id="PTHR31352:SF7">
    <property type="entry name" value="BETA-AMYLASE"/>
    <property type="match status" value="1"/>
</dbReference>
<keyword evidence="4" id="KW-0378">Hydrolase</keyword>
<sequence length="305" mass="32779">MAAISASPPPPWGVACGVSAARPRVSSSLEVPPRLCLFSGQRLLSPLRLVSSRLHSLKPSSSGANESLEGSSSSSSSSSSSGGGEYEVQYAHPPPPRSGEGAPVFVTLPHDAVGLSGKMARKKTMWASLLALASAGVEGVVLECWWGIVEREAPRVYDWGGYMDLVTLANNCGLKVRAIMAFHQRGTGPGDPGWSPLPQWVLEEMETQPDLAFSDRFGRRNKEYLSLGCDILPVLKGRSPLQAYSDFMRSFKDTFRDFLGIVITEVQIGMGPGGELRYPSLPTEKLTNVSAAADLAEFQCYDKVS</sequence>
<proteinExistence type="inferred from homology"/>
<dbReference type="PRINTS" id="PR00750">
    <property type="entry name" value="BETAAMYLASE"/>
</dbReference>
<dbReference type="GO" id="GO:0000272">
    <property type="term" value="P:polysaccharide catabolic process"/>
    <property type="evidence" value="ECO:0007669"/>
    <property type="project" value="UniProtKB-KW"/>
</dbReference>
<evidence type="ECO:0000313" key="6">
    <source>
        <dbReference type="EMBL" id="KAG6476308.1"/>
    </source>
</evidence>
<dbReference type="AlphaFoldDB" id="A0A8J5F0T1"/>
<dbReference type="Gene3D" id="3.20.20.80">
    <property type="entry name" value="Glycosidases"/>
    <property type="match status" value="1"/>
</dbReference>
<dbReference type="InterPro" id="IPR001554">
    <property type="entry name" value="Glyco_hydro_14"/>
</dbReference>
<organism evidence="6 7">
    <name type="scientific">Zingiber officinale</name>
    <name type="common">Ginger</name>
    <name type="synonym">Amomum zingiber</name>
    <dbReference type="NCBI Taxonomy" id="94328"/>
    <lineage>
        <taxon>Eukaryota</taxon>
        <taxon>Viridiplantae</taxon>
        <taxon>Streptophyta</taxon>
        <taxon>Embryophyta</taxon>
        <taxon>Tracheophyta</taxon>
        <taxon>Spermatophyta</taxon>
        <taxon>Magnoliopsida</taxon>
        <taxon>Liliopsida</taxon>
        <taxon>Zingiberales</taxon>
        <taxon>Zingiberaceae</taxon>
        <taxon>Zingiber</taxon>
    </lineage>
</organism>
<evidence type="ECO:0000256" key="2">
    <source>
        <dbReference type="ARBA" id="ARBA00023277"/>
    </source>
</evidence>
<gene>
    <name evidence="6" type="ORF">ZIOFF_065547</name>
</gene>
<evidence type="ECO:0000256" key="5">
    <source>
        <dbReference type="SAM" id="MobiDB-lite"/>
    </source>
</evidence>
<feature type="region of interest" description="Disordered" evidence="5">
    <location>
        <begin position="57"/>
        <end position="94"/>
    </location>
</feature>
<dbReference type="Proteomes" id="UP000734854">
    <property type="component" value="Unassembled WGS sequence"/>
</dbReference>
<dbReference type="InterPro" id="IPR017853">
    <property type="entry name" value="GH"/>
</dbReference>
<evidence type="ECO:0000256" key="3">
    <source>
        <dbReference type="ARBA" id="ARBA00023326"/>
    </source>
</evidence>
<protein>
    <recommendedName>
        <fullName evidence="4">Beta-amylase</fullName>
        <ecNumber evidence="4">3.2.1.2</ecNumber>
    </recommendedName>
</protein>
<dbReference type="Pfam" id="PF01373">
    <property type="entry name" value="Glyco_hydro_14"/>
    <property type="match status" value="1"/>
</dbReference>
<name>A0A8J5F0T1_ZINOF</name>
<keyword evidence="3 4" id="KW-0624">Polysaccharide degradation</keyword>
<comment type="catalytic activity">
    <reaction evidence="4">
        <text>Hydrolysis of (1-&gt;4)-alpha-D-glucosidic linkages in polysaccharides so as to remove successive maltose units from the non-reducing ends of the chains.</text>
        <dbReference type="EC" id="3.2.1.2"/>
    </reaction>
</comment>
<feature type="compositionally biased region" description="Low complexity" evidence="5">
    <location>
        <begin position="57"/>
        <end position="80"/>
    </location>
</feature>
<evidence type="ECO:0000256" key="4">
    <source>
        <dbReference type="RuleBase" id="RU000509"/>
    </source>
</evidence>
<keyword evidence="7" id="KW-1185">Reference proteome</keyword>
<keyword evidence="4" id="KW-0326">Glycosidase</keyword>
<dbReference type="PANTHER" id="PTHR31352">
    <property type="entry name" value="BETA-AMYLASE 1, CHLOROPLASTIC"/>
    <property type="match status" value="1"/>
</dbReference>
<keyword evidence="2 4" id="KW-0119">Carbohydrate metabolism</keyword>
<accession>A0A8J5F0T1</accession>
<comment type="similarity">
    <text evidence="1 4">Belongs to the glycosyl hydrolase 14 family.</text>
</comment>
<comment type="caution">
    <text evidence="6">The sequence shown here is derived from an EMBL/GenBank/DDBJ whole genome shotgun (WGS) entry which is preliminary data.</text>
</comment>
<dbReference type="EC" id="3.2.1.2" evidence="4"/>
<reference evidence="6 7" key="1">
    <citation type="submission" date="2020-08" db="EMBL/GenBank/DDBJ databases">
        <title>Plant Genome Project.</title>
        <authorList>
            <person name="Zhang R.-G."/>
        </authorList>
    </citation>
    <scope>NUCLEOTIDE SEQUENCE [LARGE SCALE GENOMIC DNA]</scope>
    <source>
        <tissue evidence="6">Rhizome</tissue>
    </source>
</reference>
<evidence type="ECO:0000256" key="1">
    <source>
        <dbReference type="ARBA" id="ARBA00005652"/>
    </source>
</evidence>